<dbReference type="PANTHER" id="PTHR34060:SF1">
    <property type="entry name" value="POLYKETIDE CYCLASE _ DEHYDRASE AND LIPID TRANSPORT PROTEIN"/>
    <property type="match status" value="1"/>
</dbReference>
<dbReference type="Gene3D" id="3.30.530.20">
    <property type="match status" value="1"/>
</dbReference>
<evidence type="ECO:0000256" key="1">
    <source>
        <dbReference type="ARBA" id="ARBA00008918"/>
    </source>
</evidence>
<evidence type="ECO:0000313" key="4">
    <source>
        <dbReference type="Proteomes" id="UP000246278"/>
    </source>
</evidence>
<dbReference type="CDD" id="cd08866">
    <property type="entry name" value="SRPBCC_11"/>
    <property type="match status" value="1"/>
</dbReference>
<accession>A0A317T744</accession>
<dbReference type="InterPro" id="IPR023393">
    <property type="entry name" value="START-like_dom_sf"/>
</dbReference>
<dbReference type="OrthoDB" id="597937at2"/>
<dbReference type="SUPFAM" id="SSF55961">
    <property type="entry name" value="Bet v1-like"/>
    <property type="match status" value="1"/>
</dbReference>
<dbReference type="RefSeq" id="WP_110023685.1">
    <property type="nucleotide sequence ID" value="NZ_PDNZ01000006.1"/>
</dbReference>
<evidence type="ECO:0000259" key="2">
    <source>
        <dbReference type="Pfam" id="PF03364"/>
    </source>
</evidence>
<keyword evidence="4" id="KW-1185">Reference proteome</keyword>
<dbReference type="Pfam" id="PF03364">
    <property type="entry name" value="Polyketide_cyc"/>
    <property type="match status" value="1"/>
</dbReference>
<dbReference type="EMBL" id="PDNZ01000006">
    <property type="protein sequence ID" value="PWW81567.1"/>
    <property type="molecule type" value="Genomic_DNA"/>
</dbReference>
<proteinExistence type="inferred from homology"/>
<comment type="caution">
    <text evidence="3">The sequence shown here is derived from an EMBL/GenBank/DDBJ whole genome shotgun (WGS) entry which is preliminary data.</text>
</comment>
<evidence type="ECO:0000313" key="3">
    <source>
        <dbReference type="EMBL" id="PWW81567.1"/>
    </source>
</evidence>
<organism evidence="3 4">
    <name type="scientific">Prosthecochloris marina</name>
    <dbReference type="NCBI Taxonomy" id="2017681"/>
    <lineage>
        <taxon>Bacteria</taxon>
        <taxon>Pseudomonadati</taxon>
        <taxon>Chlorobiota</taxon>
        <taxon>Chlorobiia</taxon>
        <taxon>Chlorobiales</taxon>
        <taxon>Chlorobiaceae</taxon>
        <taxon>Prosthecochloris</taxon>
    </lineage>
</organism>
<protein>
    <submittedName>
        <fullName evidence="3">Cyclase</fullName>
    </submittedName>
</protein>
<name>A0A317T744_9CHLB</name>
<dbReference type="AlphaFoldDB" id="A0A317T744"/>
<dbReference type="Proteomes" id="UP000246278">
    <property type="component" value="Unassembled WGS sequence"/>
</dbReference>
<dbReference type="InterPro" id="IPR005031">
    <property type="entry name" value="COQ10_START"/>
</dbReference>
<comment type="similarity">
    <text evidence="1">Belongs to the ribosome association toxin RatA family.</text>
</comment>
<dbReference type="PANTHER" id="PTHR34060">
    <property type="entry name" value="POLYKETIDE CYCLASE / DEHYDRASE AND LIPID TRANSPORT PROTEIN"/>
    <property type="match status" value="1"/>
</dbReference>
<reference evidence="4" key="1">
    <citation type="submission" date="2017-10" db="EMBL/GenBank/DDBJ databases">
        <authorList>
            <person name="Gaisin V.A."/>
            <person name="Rysina M.S."/>
            <person name="Grouzdev D.S."/>
        </authorList>
    </citation>
    <scope>NUCLEOTIDE SEQUENCE [LARGE SCALE GENOMIC DNA]</scope>
    <source>
        <strain evidence="4">V1</strain>
    </source>
</reference>
<gene>
    <name evidence="3" type="ORF">CR164_09130</name>
</gene>
<sequence length="172" mass="19850">MQEHNRLLSGDILIDLSYHQDDIVGVSGRIFIKAPPEKVWKALTDYDNLSNTLPKVVASRTIEKKNGAIILEQTGKTGILIFEKTVNFRLKIYEEYLHRVSFEQVSGDFHVYQGEWLLETHREYEGTILHYRAKIKPLFFAPPILVSFVQRQDLPGILSAHKKRAETNAFCH</sequence>
<feature type="domain" description="Coenzyme Q-binding protein COQ10 START" evidence="2">
    <location>
        <begin position="32"/>
        <end position="160"/>
    </location>
</feature>